<dbReference type="EC" id="6.3.3.1" evidence="2"/>
<dbReference type="Pfam" id="PF02769">
    <property type="entry name" value="AIRS_C"/>
    <property type="match status" value="1"/>
</dbReference>
<dbReference type="InterPro" id="IPR036676">
    <property type="entry name" value="PurM-like_C_sf"/>
</dbReference>
<keyword evidence="5" id="KW-0067">ATP-binding</keyword>
<dbReference type="EMBL" id="DSGT01000002">
    <property type="protein sequence ID" value="HEW52743.1"/>
    <property type="molecule type" value="Genomic_DNA"/>
</dbReference>
<evidence type="ECO:0000256" key="3">
    <source>
        <dbReference type="ARBA" id="ARBA00022598"/>
    </source>
</evidence>
<dbReference type="Pfam" id="PF00586">
    <property type="entry name" value="AIRS"/>
    <property type="match status" value="1"/>
</dbReference>
<accession>A0A7C2Z156</accession>
<dbReference type="PANTHER" id="PTHR10520">
    <property type="entry name" value="TRIFUNCTIONAL PURINE BIOSYNTHETIC PROTEIN ADENOSINE-3-RELATED"/>
    <property type="match status" value="1"/>
</dbReference>
<dbReference type="NCBIfam" id="TIGR00878">
    <property type="entry name" value="purM"/>
    <property type="match status" value="1"/>
</dbReference>
<dbReference type="Gene3D" id="3.90.650.10">
    <property type="entry name" value="PurM-like C-terminal domain"/>
    <property type="match status" value="1"/>
</dbReference>
<dbReference type="PANTHER" id="PTHR10520:SF12">
    <property type="entry name" value="TRIFUNCTIONAL PURINE BIOSYNTHETIC PROTEIN ADENOSINE-3"/>
    <property type="match status" value="1"/>
</dbReference>
<evidence type="ECO:0000256" key="2">
    <source>
        <dbReference type="ARBA" id="ARBA00013047"/>
    </source>
</evidence>
<sequence>MEWSYAKAGLDLSKHRDMHSYVLKIISDLARELGVDIESLGGYGTSIKVGDQKLMLHVDGVGTKTIVLEKLGQLWVAGWDCVAMNVNDVVCDGGVPVALVDYIAMPKDDPEIFKEVVDGIVKAARVARVPILGGETAILRDLIHGVDVVCSVLAVKKSGFVNKAAVGDVVVGVESWGLHANGYTLVRKVIESTIGDYKAIVHGCDIGKELVKPTAIYSNMVLEAINRDIVHGVAHITGGAFTKVRRILDKMDMVMEAPRPPKVFEVIMSLGNIAVDEMYRVFNMGIGLVMTTSNDDLEELLKVVESHGFKPHIIGKVVEGENRVFIRTYDGQDIKL</sequence>
<evidence type="ECO:0000313" key="8">
    <source>
        <dbReference type="EMBL" id="HEW52743.1"/>
    </source>
</evidence>
<evidence type="ECO:0000256" key="5">
    <source>
        <dbReference type="ARBA" id="ARBA00022840"/>
    </source>
</evidence>
<evidence type="ECO:0000256" key="4">
    <source>
        <dbReference type="ARBA" id="ARBA00022741"/>
    </source>
</evidence>
<dbReference type="InterPro" id="IPR016188">
    <property type="entry name" value="PurM-like_N"/>
</dbReference>
<dbReference type="CDD" id="cd02196">
    <property type="entry name" value="PurM"/>
    <property type="match status" value="1"/>
</dbReference>
<dbReference type="GO" id="GO:0006189">
    <property type="term" value="P:'de novo' IMP biosynthetic process"/>
    <property type="evidence" value="ECO:0007669"/>
    <property type="project" value="UniProtKB-UniPathway"/>
</dbReference>
<dbReference type="InterPro" id="IPR036921">
    <property type="entry name" value="PurM-like_N_sf"/>
</dbReference>
<comment type="caution">
    <text evidence="8">The sequence shown here is derived from an EMBL/GenBank/DDBJ whole genome shotgun (WGS) entry which is preliminary data.</text>
</comment>
<dbReference type="GO" id="GO:0005829">
    <property type="term" value="C:cytosol"/>
    <property type="evidence" value="ECO:0007669"/>
    <property type="project" value="TreeGrafter"/>
</dbReference>
<evidence type="ECO:0000259" key="6">
    <source>
        <dbReference type="Pfam" id="PF00586"/>
    </source>
</evidence>
<feature type="domain" description="PurM-like C-terminal" evidence="7">
    <location>
        <begin position="166"/>
        <end position="322"/>
    </location>
</feature>
<dbReference type="AlphaFoldDB" id="A0A7C2Z156"/>
<dbReference type="SUPFAM" id="SSF56042">
    <property type="entry name" value="PurM C-terminal domain-like"/>
    <property type="match status" value="1"/>
</dbReference>
<name>A0A7C2Z156_9CREN</name>
<keyword evidence="3 8" id="KW-0436">Ligase</keyword>
<proteinExistence type="predicted"/>
<dbReference type="GO" id="GO:0004641">
    <property type="term" value="F:phosphoribosylformylglycinamidine cyclo-ligase activity"/>
    <property type="evidence" value="ECO:0007669"/>
    <property type="project" value="UniProtKB-EC"/>
</dbReference>
<gene>
    <name evidence="8" type="ORF">ENO77_00985</name>
</gene>
<comment type="pathway">
    <text evidence="1">Purine metabolism; IMP biosynthesis via de novo pathway; 5-amino-1-(5-phospho-D-ribosyl)imidazole from N(2)-formyl-N(1)-(5-phospho-D-ribosyl)glycinamide: step 2/2.</text>
</comment>
<dbReference type="GO" id="GO:0046084">
    <property type="term" value="P:adenine biosynthetic process"/>
    <property type="evidence" value="ECO:0007669"/>
    <property type="project" value="TreeGrafter"/>
</dbReference>
<protein>
    <recommendedName>
        <fullName evidence="2">phosphoribosylformylglycinamidine cyclo-ligase</fullName>
        <ecNumber evidence="2">6.3.3.1</ecNumber>
    </recommendedName>
</protein>
<dbReference type="InterPro" id="IPR004733">
    <property type="entry name" value="PurM_cligase"/>
</dbReference>
<dbReference type="InterPro" id="IPR010918">
    <property type="entry name" value="PurM-like_C_dom"/>
</dbReference>
<dbReference type="UniPathway" id="UPA00074">
    <property type="reaction ID" value="UER00129"/>
</dbReference>
<dbReference type="GO" id="GO:0004637">
    <property type="term" value="F:phosphoribosylamine-glycine ligase activity"/>
    <property type="evidence" value="ECO:0007669"/>
    <property type="project" value="TreeGrafter"/>
</dbReference>
<keyword evidence="4" id="KW-0547">Nucleotide-binding</keyword>
<evidence type="ECO:0000256" key="1">
    <source>
        <dbReference type="ARBA" id="ARBA00004686"/>
    </source>
</evidence>
<organism evidence="8">
    <name type="scientific">Ignisphaera aggregans</name>
    <dbReference type="NCBI Taxonomy" id="334771"/>
    <lineage>
        <taxon>Archaea</taxon>
        <taxon>Thermoproteota</taxon>
        <taxon>Thermoprotei</taxon>
        <taxon>Desulfurococcales</taxon>
        <taxon>Desulfurococcaceae</taxon>
        <taxon>Ignisphaera</taxon>
    </lineage>
</organism>
<feature type="domain" description="PurM-like N-terminal" evidence="6">
    <location>
        <begin position="49"/>
        <end position="140"/>
    </location>
</feature>
<dbReference type="SUPFAM" id="SSF55326">
    <property type="entry name" value="PurM N-terminal domain-like"/>
    <property type="match status" value="1"/>
</dbReference>
<reference evidence="8" key="1">
    <citation type="journal article" date="2020" name="mSystems">
        <title>Genome- and Community-Level Interaction Insights into Carbon Utilization and Element Cycling Functions of Hydrothermarchaeota in Hydrothermal Sediment.</title>
        <authorList>
            <person name="Zhou Z."/>
            <person name="Liu Y."/>
            <person name="Xu W."/>
            <person name="Pan J."/>
            <person name="Luo Z.H."/>
            <person name="Li M."/>
        </authorList>
    </citation>
    <scope>NUCLEOTIDE SEQUENCE [LARGE SCALE GENOMIC DNA]</scope>
    <source>
        <strain evidence="8">SpSt-16</strain>
    </source>
</reference>
<dbReference type="Gene3D" id="3.30.1330.10">
    <property type="entry name" value="PurM-like, N-terminal domain"/>
    <property type="match status" value="1"/>
</dbReference>
<evidence type="ECO:0000259" key="7">
    <source>
        <dbReference type="Pfam" id="PF02769"/>
    </source>
</evidence>
<dbReference type="GO" id="GO:0005524">
    <property type="term" value="F:ATP binding"/>
    <property type="evidence" value="ECO:0007669"/>
    <property type="project" value="UniProtKB-KW"/>
</dbReference>